<feature type="transmembrane region" description="Helical" evidence="2">
    <location>
        <begin position="120"/>
        <end position="140"/>
    </location>
</feature>
<keyword evidence="2" id="KW-0472">Membrane</keyword>
<keyword evidence="2" id="KW-1133">Transmembrane helix</keyword>
<feature type="region of interest" description="Disordered" evidence="1">
    <location>
        <begin position="260"/>
        <end position="283"/>
    </location>
</feature>
<dbReference type="PANTHER" id="PTHR47721:SF2">
    <property type="entry name" value="OS01G0235100 PROTEIN"/>
    <property type="match status" value="1"/>
</dbReference>
<reference evidence="3" key="1">
    <citation type="submission" date="2021-01" db="EMBL/GenBank/DDBJ databases">
        <authorList>
            <person name="Corre E."/>
            <person name="Pelletier E."/>
            <person name="Niang G."/>
            <person name="Scheremetjew M."/>
            <person name="Finn R."/>
            <person name="Kale V."/>
            <person name="Holt S."/>
            <person name="Cochrane G."/>
            <person name="Meng A."/>
            <person name="Brown T."/>
            <person name="Cohen L."/>
        </authorList>
    </citation>
    <scope>NUCLEOTIDE SEQUENCE</scope>
    <source>
        <strain evidence="3">CCMP1594</strain>
    </source>
</reference>
<evidence type="ECO:0000256" key="1">
    <source>
        <dbReference type="SAM" id="MobiDB-lite"/>
    </source>
</evidence>
<dbReference type="AlphaFoldDB" id="A0A7S4G1T0"/>
<name>A0A7S4G1T0_9EUGL</name>
<gene>
    <name evidence="3" type="ORF">EGYM00163_LOCUS33685</name>
</gene>
<sequence>MSLSAPAVLPEASLQASTTFAHRAALQVLFGLGLGAAIMFGVMHLNSQAELRQATRTYLTTPANALRLRGASAEASSQMFNQRAPLRSASQPQSQVPPAGNLEAQQVVAAPMPLQKTQPLAQAPGLLLVAGLVAMVAYGLRQLFLGVQSLSASNERIAIAATTGDADAENPSGMVCIPNCDKCDGSGRIIGGIAALPWPFSLWPIKVYRPCPNFKGEYRRAGQTLDELVGSKVSAATPSPPRTGEVVPLKTKELKKDIAAVTENTPEPAKKEKAAGAPKGFGK</sequence>
<organism evidence="3">
    <name type="scientific">Eutreptiella gymnastica</name>
    <dbReference type="NCBI Taxonomy" id="73025"/>
    <lineage>
        <taxon>Eukaryota</taxon>
        <taxon>Discoba</taxon>
        <taxon>Euglenozoa</taxon>
        <taxon>Euglenida</taxon>
        <taxon>Spirocuta</taxon>
        <taxon>Euglenophyceae</taxon>
        <taxon>Eutreptiales</taxon>
        <taxon>Eutreptiaceae</taxon>
        <taxon>Eutreptiella</taxon>
    </lineage>
</organism>
<evidence type="ECO:0000256" key="2">
    <source>
        <dbReference type="SAM" id="Phobius"/>
    </source>
</evidence>
<evidence type="ECO:0000313" key="3">
    <source>
        <dbReference type="EMBL" id="CAE0822484.1"/>
    </source>
</evidence>
<feature type="region of interest" description="Disordered" evidence="1">
    <location>
        <begin position="79"/>
        <end position="98"/>
    </location>
</feature>
<accession>A0A7S4G1T0</accession>
<proteinExistence type="predicted"/>
<protein>
    <submittedName>
        <fullName evidence="3">Uncharacterized protein</fullName>
    </submittedName>
</protein>
<dbReference type="EMBL" id="HBJA01097309">
    <property type="protein sequence ID" value="CAE0822484.1"/>
    <property type="molecule type" value="Transcribed_RNA"/>
</dbReference>
<dbReference type="PANTHER" id="PTHR47721">
    <property type="entry name" value="OS01G0235100 PROTEIN"/>
    <property type="match status" value="1"/>
</dbReference>
<keyword evidence="2" id="KW-0812">Transmembrane</keyword>
<feature type="transmembrane region" description="Helical" evidence="2">
    <location>
        <begin position="20"/>
        <end position="42"/>
    </location>
</feature>